<accession>A0A0C9UB61</accession>
<organism evidence="1 2">
    <name type="scientific">Sphaerobolus stellatus (strain SS14)</name>
    <dbReference type="NCBI Taxonomy" id="990650"/>
    <lineage>
        <taxon>Eukaryota</taxon>
        <taxon>Fungi</taxon>
        <taxon>Dikarya</taxon>
        <taxon>Basidiomycota</taxon>
        <taxon>Agaricomycotina</taxon>
        <taxon>Agaricomycetes</taxon>
        <taxon>Phallomycetidae</taxon>
        <taxon>Geastrales</taxon>
        <taxon>Sphaerobolaceae</taxon>
        <taxon>Sphaerobolus</taxon>
    </lineage>
</organism>
<sequence length="215" mass="24131">MYPLNRLSTSEGLAQGNLLVFLWFVVYLADMYNISDSLACTRHPSTTNMQDSSKPSRRLSFHPVYTLSRVNFRRGHLIINVNRIFSHKHDPGFNYVISVLQNLSDAVVTIGPIKLNIGQLCVLSKRTDALLDLKYIVQISLRPAMEQSERKSSINSSLHDTSIISKYPTKFDIIISTVCINHYNTAFDITALVESLKHFGATDLRGLTKIGGPSM</sequence>
<protein>
    <submittedName>
        <fullName evidence="1">Unplaced genomic scaffold SPHSTscaffold_161, whole genome shotgun sequence</fullName>
    </submittedName>
</protein>
<proteinExistence type="predicted"/>
<dbReference type="AlphaFoldDB" id="A0A0C9UB61"/>
<name>A0A0C9UB61_SPHS4</name>
<dbReference type="EMBL" id="KN837236">
    <property type="protein sequence ID" value="KIJ31804.1"/>
    <property type="molecule type" value="Genomic_DNA"/>
</dbReference>
<gene>
    <name evidence="1" type="ORF">M422DRAFT_53183</name>
</gene>
<dbReference type="HOGENOM" id="CLU_1283988_0_0_1"/>
<evidence type="ECO:0000313" key="2">
    <source>
        <dbReference type="Proteomes" id="UP000054279"/>
    </source>
</evidence>
<reference evidence="1 2" key="1">
    <citation type="submission" date="2014-06" db="EMBL/GenBank/DDBJ databases">
        <title>Evolutionary Origins and Diversification of the Mycorrhizal Mutualists.</title>
        <authorList>
            <consortium name="DOE Joint Genome Institute"/>
            <consortium name="Mycorrhizal Genomics Consortium"/>
            <person name="Kohler A."/>
            <person name="Kuo A."/>
            <person name="Nagy L.G."/>
            <person name="Floudas D."/>
            <person name="Copeland A."/>
            <person name="Barry K.W."/>
            <person name="Cichocki N."/>
            <person name="Veneault-Fourrey C."/>
            <person name="LaButti K."/>
            <person name="Lindquist E.A."/>
            <person name="Lipzen A."/>
            <person name="Lundell T."/>
            <person name="Morin E."/>
            <person name="Murat C."/>
            <person name="Riley R."/>
            <person name="Ohm R."/>
            <person name="Sun H."/>
            <person name="Tunlid A."/>
            <person name="Henrissat B."/>
            <person name="Grigoriev I.V."/>
            <person name="Hibbett D.S."/>
            <person name="Martin F."/>
        </authorList>
    </citation>
    <scope>NUCLEOTIDE SEQUENCE [LARGE SCALE GENOMIC DNA]</scope>
    <source>
        <strain evidence="1 2">SS14</strain>
    </source>
</reference>
<keyword evidence="2" id="KW-1185">Reference proteome</keyword>
<evidence type="ECO:0000313" key="1">
    <source>
        <dbReference type="EMBL" id="KIJ31804.1"/>
    </source>
</evidence>
<dbReference type="Proteomes" id="UP000054279">
    <property type="component" value="Unassembled WGS sequence"/>
</dbReference>